<dbReference type="EMBL" id="SJPP01000001">
    <property type="protein sequence ID" value="TWU12893.1"/>
    <property type="molecule type" value="Genomic_DNA"/>
</dbReference>
<feature type="domain" description="KaiC-like" evidence="1">
    <location>
        <begin position="27"/>
        <end position="79"/>
    </location>
</feature>
<name>A0A5C6BL57_9PLAN</name>
<keyword evidence="3" id="KW-1185">Reference proteome</keyword>
<dbReference type="PANTHER" id="PTHR42926">
    <property type="match status" value="1"/>
</dbReference>
<dbReference type="SUPFAM" id="SSF52540">
    <property type="entry name" value="P-loop containing nucleoside triphosphate hydrolases"/>
    <property type="match status" value="1"/>
</dbReference>
<dbReference type="InterPro" id="IPR014774">
    <property type="entry name" value="KaiC-like_dom"/>
</dbReference>
<gene>
    <name evidence="2" type="ORF">CA54_17190</name>
</gene>
<organism evidence="2 3">
    <name type="scientific">Symmachiella macrocystis</name>
    <dbReference type="NCBI Taxonomy" id="2527985"/>
    <lineage>
        <taxon>Bacteria</taxon>
        <taxon>Pseudomonadati</taxon>
        <taxon>Planctomycetota</taxon>
        <taxon>Planctomycetia</taxon>
        <taxon>Planctomycetales</taxon>
        <taxon>Planctomycetaceae</taxon>
        <taxon>Symmachiella</taxon>
    </lineage>
</organism>
<evidence type="ECO:0000313" key="2">
    <source>
        <dbReference type="EMBL" id="TWU12893.1"/>
    </source>
</evidence>
<dbReference type="InterPro" id="IPR027417">
    <property type="entry name" value="P-loop_NTPase"/>
</dbReference>
<evidence type="ECO:0000259" key="1">
    <source>
        <dbReference type="Pfam" id="PF06745"/>
    </source>
</evidence>
<dbReference type="Gene3D" id="3.40.50.300">
    <property type="entry name" value="P-loop containing nucleotide triphosphate hydrolases"/>
    <property type="match status" value="1"/>
</dbReference>
<dbReference type="InterPro" id="IPR051347">
    <property type="entry name" value="Circadian_clock_KaiC-rel"/>
</dbReference>
<comment type="caution">
    <text evidence="2">The sequence shown here is derived from an EMBL/GenBank/DDBJ whole genome shotgun (WGS) entry which is preliminary data.</text>
</comment>
<sequence>MRCPNQGWAHAVGNRDDELLNMPTHRIQTGIPALDEALGGGLIPGTLTVVAGATGIGKTQLGLQFAHQGCAQEGEPGIIFDMTTRGDSQNQDDYARRLFDWELSCQPPGDQVHPSEVWNRESARRDYLHIFARNGRRVTRGDLEFDDWKVWKLELLKKLQMCIRFFYGNFVQGVRRCVIDGVEPTVKASDSFQFDTFDYVYHQILRKEDDWVARDLFREQFRANSAEVDKHRYNHTEIACLLLYTTHDVMLDDMLVRPIDSGDVFANANTIIYMGKTREANRMGRALHVAKHRGSACDDAIIPFEVTERGIVMGTAN</sequence>
<dbReference type="Proteomes" id="UP000320735">
    <property type="component" value="Unassembled WGS sequence"/>
</dbReference>
<accession>A0A5C6BL57</accession>
<protein>
    <submittedName>
        <fullName evidence="2">Circadian clock protein KaiC</fullName>
    </submittedName>
</protein>
<dbReference type="AlphaFoldDB" id="A0A5C6BL57"/>
<dbReference type="PANTHER" id="PTHR42926:SF1">
    <property type="entry name" value="CIRCADIAN CLOCK OSCILLATOR PROTEIN KAIC 1"/>
    <property type="match status" value="1"/>
</dbReference>
<proteinExistence type="predicted"/>
<evidence type="ECO:0000313" key="3">
    <source>
        <dbReference type="Proteomes" id="UP000320735"/>
    </source>
</evidence>
<dbReference type="Pfam" id="PF06745">
    <property type="entry name" value="ATPase"/>
    <property type="match status" value="1"/>
</dbReference>
<reference evidence="2 3" key="1">
    <citation type="submission" date="2019-02" db="EMBL/GenBank/DDBJ databases">
        <title>Deep-cultivation of Planctomycetes and their phenomic and genomic characterization uncovers novel biology.</title>
        <authorList>
            <person name="Wiegand S."/>
            <person name="Jogler M."/>
            <person name="Boedeker C."/>
            <person name="Pinto D."/>
            <person name="Vollmers J."/>
            <person name="Rivas-Marin E."/>
            <person name="Kohn T."/>
            <person name="Peeters S.H."/>
            <person name="Heuer A."/>
            <person name="Rast P."/>
            <person name="Oberbeckmann S."/>
            <person name="Bunk B."/>
            <person name="Jeske O."/>
            <person name="Meyerdierks A."/>
            <person name="Storesund J.E."/>
            <person name="Kallscheuer N."/>
            <person name="Luecker S."/>
            <person name="Lage O.M."/>
            <person name="Pohl T."/>
            <person name="Merkel B.J."/>
            <person name="Hornburger P."/>
            <person name="Mueller R.-W."/>
            <person name="Bruemmer F."/>
            <person name="Labrenz M."/>
            <person name="Spormann A.M."/>
            <person name="Op Den Camp H."/>
            <person name="Overmann J."/>
            <person name="Amann R."/>
            <person name="Jetten M.S.M."/>
            <person name="Mascher T."/>
            <person name="Medema M.H."/>
            <person name="Devos D.P."/>
            <person name="Kaster A.-K."/>
            <person name="Ovreas L."/>
            <person name="Rohde M."/>
            <person name="Galperin M.Y."/>
            <person name="Jogler C."/>
        </authorList>
    </citation>
    <scope>NUCLEOTIDE SEQUENCE [LARGE SCALE GENOMIC DNA]</scope>
    <source>
        <strain evidence="2 3">CA54</strain>
    </source>
</reference>